<dbReference type="RefSeq" id="WP_274565446.1">
    <property type="nucleotide sequence ID" value="NZ_CATLQZ010000015.1"/>
</dbReference>
<keyword evidence="1" id="KW-0472">Membrane</keyword>
<keyword evidence="3" id="KW-1185">Reference proteome</keyword>
<dbReference type="EMBL" id="FNYY01000003">
    <property type="protein sequence ID" value="SEJ07998.1"/>
    <property type="molecule type" value="Genomic_DNA"/>
</dbReference>
<keyword evidence="1" id="KW-0812">Transmembrane</keyword>
<keyword evidence="1" id="KW-1133">Transmembrane helix</keyword>
<reference evidence="2 3" key="1">
    <citation type="submission" date="2016-10" db="EMBL/GenBank/DDBJ databases">
        <authorList>
            <person name="Varghese N."/>
            <person name="Submissions S."/>
        </authorList>
    </citation>
    <scope>NUCLEOTIDE SEQUENCE [LARGE SCALE GENOMIC DNA]</scope>
    <source>
        <strain evidence="2 3">FF3</strain>
    </source>
</reference>
<comment type="caution">
    <text evidence="2">The sequence shown here is derived from an EMBL/GenBank/DDBJ whole genome shotgun (WGS) entry which is preliminary data.</text>
</comment>
<proteinExistence type="predicted"/>
<evidence type="ECO:0000313" key="3">
    <source>
        <dbReference type="Proteomes" id="UP000182932"/>
    </source>
</evidence>
<protein>
    <submittedName>
        <fullName evidence="2">Uncharacterized protein</fullName>
    </submittedName>
</protein>
<sequence length="42" mass="4570">MQTLTDGYRGLRLIAHLNSDRILFVGTMAGALVLSGYLATFL</sequence>
<dbReference type="Proteomes" id="UP000182932">
    <property type="component" value="Unassembled WGS sequence"/>
</dbReference>
<dbReference type="AlphaFoldDB" id="A0A975ZMK7"/>
<evidence type="ECO:0000256" key="1">
    <source>
        <dbReference type="SAM" id="Phobius"/>
    </source>
</evidence>
<feature type="transmembrane region" description="Helical" evidence="1">
    <location>
        <begin position="21"/>
        <end position="39"/>
    </location>
</feature>
<name>A0A975ZMK7_9RHOB</name>
<gene>
    <name evidence="2" type="ORF">SAMN04487940_103161</name>
</gene>
<accession>A0A975ZMK7</accession>
<dbReference type="GeneID" id="80821528"/>
<evidence type="ECO:0000313" key="2">
    <source>
        <dbReference type="EMBL" id="SEJ07998.1"/>
    </source>
</evidence>
<organism evidence="2 3">
    <name type="scientific">Marinovum algicola</name>
    <dbReference type="NCBI Taxonomy" id="42444"/>
    <lineage>
        <taxon>Bacteria</taxon>
        <taxon>Pseudomonadati</taxon>
        <taxon>Pseudomonadota</taxon>
        <taxon>Alphaproteobacteria</taxon>
        <taxon>Rhodobacterales</taxon>
        <taxon>Roseobacteraceae</taxon>
        <taxon>Marinovum</taxon>
    </lineage>
</organism>